<dbReference type="EMBL" id="JACLAU010000043">
    <property type="protein sequence ID" value="MBC2653307.1"/>
    <property type="molecule type" value="Genomic_DNA"/>
</dbReference>
<keyword evidence="2" id="KW-1185">Reference proteome</keyword>
<evidence type="ECO:0000313" key="1">
    <source>
        <dbReference type="EMBL" id="MBC2653307.1"/>
    </source>
</evidence>
<sequence>MSEQRGQGKLLAIHLKMELLMSPYTLLTGVNGQTFRFRRPHPTEAFAGTAGVVALLKVHFFDTTTVLYVAACNDLGPFEAGVIEQTPIFRQARKLGCNAVALMKTGTASSAKREAIAASIQWAHEPPLNVDEAA</sequence>
<organism evidence="1 2">
    <name type="scientific">Novosphingobium aerophilum</name>
    <dbReference type="NCBI Taxonomy" id="2839843"/>
    <lineage>
        <taxon>Bacteria</taxon>
        <taxon>Pseudomonadati</taxon>
        <taxon>Pseudomonadota</taxon>
        <taxon>Alphaproteobacteria</taxon>
        <taxon>Sphingomonadales</taxon>
        <taxon>Sphingomonadaceae</taxon>
        <taxon>Novosphingobium</taxon>
    </lineage>
</organism>
<accession>A0A7X1FAA7</accession>
<protein>
    <submittedName>
        <fullName evidence="1">Uncharacterized protein</fullName>
    </submittedName>
</protein>
<dbReference type="AlphaFoldDB" id="A0A7X1FAA7"/>
<dbReference type="RefSeq" id="WP_185684690.1">
    <property type="nucleotide sequence ID" value="NZ_JACLAU010000043.1"/>
</dbReference>
<evidence type="ECO:0000313" key="2">
    <source>
        <dbReference type="Proteomes" id="UP000520156"/>
    </source>
</evidence>
<reference evidence="1 2" key="1">
    <citation type="submission" date="2020-08" db="EMBL/GenBank/DDBJ databases">
        <title>The genome sequence of Novosphingobium flavum 4Y4.</title>
        <authorList>
            <person name="Liu Y."/>
        </authorList>
    </citation>
    <scope>NUCLEOTIDE SEQUENCE [LARGE SCALE GENOMIC DNA]</scope>
    <source>
        <strain evidence="1 2">4Y4</strain>
    </source>
</reference>
<comment type="caution">
    <text evidence="1">The sequence shown here is derived from an EMBL/GenBank/DDBJ whole genome shotgun (WGS) entry which is preliminary data.</text>
</comment>
<dbReference type="Proteomes" id="UP000520156">
    <property type="component" value="Unassembled WGS sequence"/>
</dbReference>
<gene>
    <name evidence="1" type="ORF">H7F49_16595</name>
</gene>
<name>A0A7X1FAA7_9SPHN</name>
<proteinExistence type="predicted"/>